<proteinExistence type="predicted"/>
<evidence type="ECO:0000313" key="2">
    <source>
        <dbReference type="Proteomes" id="UP000291084"/>
    </source>
</evidence>
<name>A0A0S3SQZ2_PHAAN</name>
<keyword evidence="2" id="KW-1185">Reference proteome</keyword>
<sequence>MTLFRSSVQQPNPLGTITKLMTCTSKQQTDFDSRLYIILEEYTKWASIDSPLKLTHQNSILECKPRDMHISASKVSVNDHAIKSTKAMRTVARSPITKYTIMSDVGHEDAGRVNTLSWPPTSQTVKLMFLYSTVSTLNPASNEVLAESHKVLIIRRARYYIIMPTMIVDILHLG</sequence>
<dbReference type="AlphaFoldDB" id="A0A0S3SQZ2"/>
<protein>
    <submittedName>
        <fullName evidence="1">Uncharacterized protein</fullName>
    </submittedName>
</protein>
<gene>
    <name evidence="1" type="primary">Vigan.08G193300</name>
    <name evidence="1" type="ORF">VIGAN_08193300</name>
</gene>
<dbReference type="EMBL" id="AP015041">
    <property type="protein sequence ID" value="BAT95249.1"/>
    <property type="molecule type" value="Genomic_DNA"/>
</dbReference>
<dbReference type="Proteomes" id="UP000291084">
    <property type="component" value="Chromosome 8"/>
</dbReference>
<evidence type="ECO:0000313" key="1">
    <source>
        <dbReference type="EMBL" id="BAT95249.1"/>
    </source>
</evidence>
<organism evidence="1 2">
    <name type="scientific">Vigna angularis var. angularis</name>
    <dbReference type="NCBI Taxonomy" id="157739"/>
    <lineage>
        <taxon>Eukaryota</taxon>
        <taxon>Viridiplantae</taxon>
        <taxon>Streptophyta</taxon>
        <taxon>Embryophyta</taxon>
        <taxon>Tracheophyta</taxon>
        <taxon>Spermatophyta</taxon>
        <taxon>Magnoliopsida</taxon>
        <taxon>eudicotyledons</taxon>
        <taxon>Gunneridae</taxon>
        <taxon>Pentapetalae</taxon>
        <taxon>rosids</taxon>
        <taxon>fabids</taxon>
        <taxon>Fabales</taxon>
        <taxon>Fabaceae</taxon>
        <taxon>Papilionoideae</taxon>
        <taxon>50 kb inversion clade</taxon>
        <taxon>NPAAA clade</taxon>
        <taxon>indigoferoid/millettioid clade</taxon>
        <taxon>Phaseoleae</taxon>
        <taxon>Vigna</taxon>
    </lineage>
</organism>
<reference evidence="1 2" key="1">
    <citation type="journal article" date="2015" name="Sci. Rep.">
        <title>The power of single molecule real-time sequencing technology in the de novo assembly of a eukaryotic genome.</title>
        <authorList>
            <person name="Sakai H."/>
            <person name="Naito K."/>
            <person name="Ogiso-Tanaka E."/>
            <person name="Takahashi Y."/>
            <person name="Iseki K."/>
            <person name="Muto C."/>
            <person name="Satou K."/>
            <person name="Teruya K."/>
            <person name="Shiroma A."/>
            <person name="Shimoji M."/>
            <person name="Hirano T."/>
            <person name="Itoh T."/>
            <person name="Kaga A."/>
            <person name="Tomooka N."/>
        </authorList>
    </citation>
    <scope>NUCLEOTIDE SEQUENCE [LARGE SCALE GENOMIC DNA]</scope>
    <source>
        <strain evidence="2">cv. Shumari</strain>
    </source>
</reference>
<accession>A0A0S3SQZ2</accession>